<dbReference type="GO" id="GO:0016151">
    <property type="term" value="F:nickel cation binding"/>
    <property type="evidence" value="ECO:0007669"/>
    <property type="project" value="InterPro"/>
</dbReference>
<gene>
    <name evidence="4" type="ORF">L486_07569</name>
</gene>
<dbReference type="Proteomes" id="UP000092583">
    <property type="component" value="Unassembled WGS sequence"/>
</dbReference>
<feature type="region of interest" description="Disordered" evidence="3">
    <location>
        <begin position="1"/>
        <end position="26"/>
    </location>
</feature>
<dbReference type="AlphaFoldDB" id="A0A1B9IHF2"/>
<sequence length="345" mass="38458">MSKQHDTSAVTPHRPNRPSKISSGSGSFAISLPASYTQDATPSTSSSTSSNKARFSTLSAAYPLKLLTPSALPSQPSSLGILYTLAYGGGLVSGDLISLRGEVGKGCGLVMLTQGSTKVYKKRPGIRPKSSNIKIQGEMTKQRLHITIHPEGLLLLLPDSISPFSKSKYTQHQRFVLPSDRTGSALILDWVNSGRGLQDQQKETEIWSMDYYDSTNEVYIGDELLMRERMVLDNQHSTIITGNSESRMARSLAPYHVYSTILFIGPKFQKLTEYIKYKSNNIRQYQLKSPQELIWSYSETDQKYNAGVIRIASVEIEQTRIWLREVLEFAGIKDLVGEGIWPRCL</sequence>
<keyword evidence="2" id="KW-0143">Chaperone</keyword>
<dbReference type="PANTHER" id="PTHR33643:SF1">
    <property type="entry name" value="UREASE ACCESSORY PROTEIN D"/>
    <property type="match status" value="1"/>
</dbReference>
<evidence type="ECO:0000256" key="3">
    <source>
        <dbReference type="SAM" id="MobiDB-lite"/>
    </source>
</evidence>
<dbReference type="Pfam" id="PF01774">
    <property type="entry name" value="UreD"/>
    <property type="match status" value="1"/>
</dbReference>
<evidence type="ECO:0008006" key="6">
    <source>
        <dbReference type="Google" id="ProtNLM"/>
    </source>
</evidence>
<dbReference type="InterPro" id="IPR002669">
    <property type="entry name" value="UreD"/>
</dbReference>
<evidence type="ECO:0000313" key="5">
    <source>
        <dbReference type="Proteomes" id="UP000092583"/>
    </source>
</evidence>
<evidence type="ECO:0000313" key="4">
    <source>
        <dbReference type="EMBL" id="OCF54913.1"/>
    </source>
</evidence>
<protein>
    <recommendedName>
        <fullName evidence="6">Urease accessory protein</fullName>
    </recommendedName>
</protein>
<name>A0A1B9IHF2_9TREE</name>
<dbReference type="STRING" id="1331196.A0A1B9IHF2"/>
<dbReference type="HAMAP" id="MF_01384">
    <property type="entry name" value="UreD"/>
    <property type="match status" value="1"/>
</dbReference>
<dbReference type="OrthoDB" id="5550464at2759"/>
<reference evidence="5" key="2">
    <citation type="submission" date="2013-12" db="EMBL/GenBank/DDBJ databases">
        <title>Evolution of pathogenesis and genome organization in the Tremellales.</title>
        <authorList>
            <person name="Cuomo C."/>
            <person name="Litvintseva A."/>
            <person name="Heitman J."/>
            <person name="Chen Y."/>
            <person name="Sun S."/>
            <person name="Springer D."/>
            <person name="Dromer F."/>
            <person name="Young S."/>
            <person name="Zeng Q."/>
            <person name="Chapman S."/>
            <person name="Gujja S."/>
            <person name="Saif S."/>
            <person name="Birren B."/>
        </authorList>
    </citation>
    <scope>NUCLEOTIDE SEQUENCE [LARGE SCALE GENOMIC DNA]</scope>
    <source>
        <strain evidence="5">CBS 10435</strain>
    </source>
</reference>
<proteinExistence type="inferred from homology"/>
<comment type="similarity">
    <text evidence="1">Belongs to the UreD family.</text>
</comment>
<evidence type="ECO:0000256" key="2">
    <source>
        <dbReference type="ARBA" id="ARBA00023186"/>
    </source>
</evidence>
<accession>A0A1B9IHF2</accession>
<keyword evidence="5" id="KW-1185">Reference proteome</keyword>
<organism evidence="4 5">
    <name type="scientific">Kwoniella mangroviensis CBS 10435</name>
    <dbReference type="NCBI Taxonomy" id="1331196"/>
    <lineage>
        <taxon>Eukaryota</taxon>
        <taxon>Fungi</taxon>
        <taxon>Dikarya</taxon>
        <taxon>Basidiomycota</taxon>
        <taxon>Agaricomycotina</taxon>
        <taxon>Tremellomycetes</taxon>
        <taxon>Tremellales</taxon>
        <taxon>Cryptococcaceae</taxon>
        <taxon>Kwoniella</taxon>
    </lineage>
</organism>
<evidence type="ECO:0000256" key="1">
    <source>
        <dbReference type="ARBA" id="ARBA00007177"/>
    </source>
</evidence>
<dbReference type="PANTHER" id="PTHR33643">
    <property type="entry name" value="UREASE ACCESSORY PROTEIN D"/>
    <property type="match status" value="1"/>
</dbReference>
<dbReference type="EMBL" id="KI669468">
    <property type="protein sequence ID" value="OCF54913.1"/>
    <property type="molecule type" value="Genomic_DNA"/>
</dbReference>
<reference evidence="4 5" key="1">
    <citation type="submission" date="2013-07" db="EMBL/GenBank/DDBJ databases">
        <title>The Genome Sequence of Kwoniella mangroviensis CBS10435.</title>
        <authorList>
            <consortium name="The Broad Institute Genome Sequencing Platform"/>
            <person name="Cuomo C."/>
            <person name="Litvintseva A."/>
            <person name="Chen Y."/>
            <person name="Heitman J."/>
            <person name="Sun S."/>
            <person name="Springer D."/>
            <person name="Dromer F."/>
            <person name="Young S.K."/>
            <person name="Zeng Q."/>
            <person name="Gargeya S."/>
            <person name="Fitzgerald M."/>
            <person name="Abouelleil A."/>
            <person name="Alvarado L."/>
            <person name="Berlin A.M."/>
            <person name="Chapman S.B."/>
            <person name="Dewar J."/>
            <person name="Goldberg J."/>
            <person name="Griggs A."/>
            <person name="Gujja S."/>
            <person name="Hansen M."/>
            <person name="Howarth C."/>
            <person name="Imamovic A."/>
            <person name="Larimer J."/>
            <person name="McCowan C."/>
            <person name="Murphy C."/>
            <person name="Pearson M."/>
            <person name="Priest M."/>
            <person name="Roberts A."/>
            <person name="Saif S."/>
            <person name="Shea T."/>
            <person name="Sykes S."/>
            <person name="Wortman J."/>
            <person name="Nusbaum C."/>
            <person name="Birren B."/>
        </authorList>
    </citation>
    <scope>NUCLEOTIDE SEQUENCE [LARGE SCALE GENOMIC DNA]</scope>
    <source>
        <strain evidence="4 5">CBS 10435</strain>
    </source>
</reference>